<keyword evidence="2" id="KW-1185">Reference proteome</keyword>
<proteinExistence type="predicted"/>
<evidence type="ECO:0000313" key="3">
    <source>
        <dbReference type="RefSeq" id="XP_034055685.1"/>
    </source>
</evidence>
<organism evidence="2 3">
    <name type="scientific">Gymnodraco acuticeps</name>
    <name type="common">Antarctic dragonfish</name>
    <dbReference type="NCBI Taxonomy" id="8218"/>
    <lineage>
        <taxon>Eukaryota</taxon>
        <taxon>Metazoa</taxon>
        <taxon>Chordata</taxon>
        <taxon>Craniata</taxon>
        <taxon>Vertebrata</taxon>
        <taxon>Euteleostomi</taxon>
        <taxon>Actinopterygii</taxon>
        <taxon>Neopterygii</taxon>
        <taxon>Teleostei</taxon>
        <taxon>Neoteleostei</taxon>
        <taxon>Acanthomorphata</taxon>
        <taxon>Eupercaria</taxon>
        <taxon>Perciformes</taxon>
        <taxon>Notothenioidei</taxon>
        <taxon>Bathydraconidae</taxon>
        <taxon>Gymnodraco</taxon>
    </lineage>
</organism>
<dbReference type="SUPFAM" id="SSF56349">
    <property type="entry name" value="DNA breaking-rejoining enzymes"/>
    <property type="match status" value="1"/>
</dbReference>
<reference evidence="3" key="1">
    <citation type="submission" date="2025-08" db="UniProtKB">
        <authorList>
            <consortium name="RefSeq"/>
        </authorList>
    </citation>
    <scope>IDENTIFICATION</scope>
</reference>
<evidence type="ECO:0000313" key="2">
    <source>
        <dbReference type="Proteomes" id="UP000515161"/>
    </source>
</evidence>
<feature type="region of interest" description="Disordered" evidence="1">
    <location>
        <begin position="702"/>
        <end position="723"/>
    </location>
</feature>
<dbReference type="KEGG" id="gacu:117535345"/>
<protein>
    <submittedName>
        <fullName evidence="3">Uncharacterized protein LOC117535345</fullName>
    </submittedName>
</protein>
<feature type="region of interest" description="Disordered" evidence="1">
    <location>
        <begin position="1"/>
        <end position="24"/>
    </location>
</feature>
<gene>
    <name evidence="3" type="primary">LOC117535345</name>
</gene>
<sequence>MKNTHLSASSEGRGNRAGGSAGGSCRVLRPAFHRDPARTLGTLTPARCGGLALTVHRAPSGYPIPLPPPGAGAMGSMLSSPGTERPEGTVIPTLSYPKLSCENVNEKPICTLCSNTFKYDMPPKCPLCKKPYLALSKHLKNTHRVYNTKERSIILSIANGRINIRCHACIIVGCEYHGTRLDRHLIKDHRELSPEEVRVALRKIKKKVAMDKLQALRQSIPAIEMRTAVDDVFDTDEDVLGHPPALSPHTVCENQYCRETSAERDILLNEVRTLRYKLQKQLNTNQPRAETHTEFIEDESVAVASCSTTTAEQSVPPHFSPGSSGKGRGNTMRKIKLPGLMEEYIKAYGEHLNGIDPTPKQRENTISRVSRIKTFILYMIHDRTLMCNWLFLRDVKRIRSWPQSLMDSGKKVTTAAFYLKNVAHFVNYMCDAPCPWTRINRKDLRYITQEVKSGLRSLKRKVVVHQMAVKRNKIDNLPCQADLLSCMTAAKRRIPELLEQMAINPTNATRYLLYGYITLNWSCLYGHRPGVYANLTNAEFIDAGKRGNEYGYLIHVKEHKTANAFGEAQLHLSKQEFDWMKRWMEIKQTLPCRHSQFFLFTEGRGPSQNLSRDLRMAWKDVGLQGTITFTELRTALADNAKKFHEPVNRKKLSDFMCHNTHTADRFYAFMPDIKEAAEIRNMFTDSLVAAAKSGAEAAVQAGAEAEESSSEIDICSGDTSSSDEALSTVIYNDTTELSSSTDEELNRD</sequence>
<accession>A0A6P8TDW0</accession>
<evidence type="ECO:0000256" key="1">
    <source>
        <dbReference type="SAM" id="MobiDB-lite"/>
    </source>
</evidence>
<name>A0A6P8TDW0_GYMAC</name>
<dbReference type="InterPro" id="IPR011010">
    <property type="entry name" value="DNA_brk_join_enz"/>
</dbReference>
<dbReference type="RefSeq" id="XP_034055685.1">
    <property type="nucleotide sequence ID" value="XM_034199794.1"/>
</dbReference>
<dbReference type="OrthoDB" id="8964969at2759"/>
<dbReference type="AlphaFoldDB" id="A0A6P8TDW0"/>
<dbReference type="InParanoid" id="A0A6P8TDW0"/>
<dbReference type="Proteomes" id="UP000515161">
    <property type="component" value="Unplaced"/>
</dbReference>
<dbReference type="GO" id="GO:0003677">
    <property type="term" value="F:DNA binding"/>
    <property type="evidence" value="ECO:0007669"/>
    <property type="project" value="InterPro"/>
</dbReference>
<dbReference type="GeneID" id="117535345"/>